<dbReference type="GO" id="GO:0016829">
    <property type="term" value="F:lyase activity"/>
    <property type="evidence" value="ECO:0007669"/>
    <property type="project" value="UniProtKB-KW"/>
</dbReference>
<evidence type="ECO:0000256" key="2">
    <source>
        <dbReference type="ARBA" id="ARBA00022670"/>
    </source>
</evidence>
<keyword evidence="2" id="KW-0645">Protease</keyword>
<keyword evidence="11" id="KW-1185">Reference proteome</keyword>
<dbReference type="InterPro" id="IPR000095">
    <property type="entry name" value="CRIB_dom"/>
</dbReference>
<dbReference type="Pfam" id="PF02586">
    <property type="entry name" value="SRAP"/>
    <property type="match status" value="1"/>
</dbReference>
<accession>A0A9Q5HU31</accession>
<dbReference type="InterPro" id="IPR003738">
    <property type="entry name" value="SRAP"/>
</dbReference>
<name>A0A9Q5HU31_SANBA</name>
<dbReference type="OrthoDB" id="2111841at2759"/>
<feature type="compositionally biased region" description="Basic and acidic residues" evidence="8">
    <location>
        <begin position="426"/>
        <end position="449"/>
    </location>
</feature>
<feature type="region of interest" description="Disordered" evidence="8">
    <location>
        <begin position="165"/>
        <end position="196"/>
    </location>
</feature>
<dbReference type="GO" id="GO:0003697">
    <property type="term" value="F:single-stranded DNA binding"/>
    <property type="evidence" value="ECO:0007669"/>
    <property type="project" value="InterPro"/>
</dbReference>
<evidence type="ECO:0000256" key="6">
    <source>
        <dbReference type="ARBA" id="ARBA00023125"/>
    </source>
</evidence>
<dbReference type="SUPFAM" id="SSF143081">
    <property type="entry name" value="BB1717-like"/>
    <property type="match status" value="1"/>
</dbReference>
<evidence type="ECO:0000256" key="5">
    <source>
        <dbReference type="ARBA" id="ARBA00023124"/>
    </source>
</evidence>
<dbReference type="EMBL" id="LNZH02000206">
    <property type="protein sequence ID" value="OCB85889.1"/>
    <property type="molecule type" value="Genomic_DNA"/>
</dbReference>
<feature type="compositionally biased region" description="Basic and acidic residues" evidence="8">
    <location>
        <begin position="456"/>
        <end position="473"/>
    </location>
</feature>
<gene>
    <name evidence="10" type="ORF">A7U60_g7022</name>
</gene>
<protein>
    <submittedName>
        <fullName evidence="10">DUF159-domain-containing protein</fullName>
    </submittedName>
</protein>
<keyword evidence="7" id="KW-0456">Lyase</keyword>
<keyword evidence="4" id="KW-0378">Hydrolase</keyword>
<sequence>MITALQSNTNVHKINRLSAFISTLRPSSPSSTRSFNLKAAKRITAAALLNITPPSSNFTHKTHIDSSSSGIPKTASQMMNEVPRPLQPSDVVPQYDKLTGKPVRHSEDWSERYLAKFALGLPRPQIIRSVYDEHPELDLDPDEWIDEDAFQPRFNIAPRSRSPVIRRRNRFDDRSDAPTEDAEQRPESDNDKKGSVMHTMKWGLIPHWSKHEDINLNTINAKGENLTEGGGMWGGIKGRKRCVVVCQGYYEWQKKGKDRIPHLTKHKDGKLMLLAGLYDSVILEGEKKALYTFTVVTTDANKQLSWLHDRMPVVLSTPSQVSTWLDTSEQKWTPKAAQVIRPYVSPSKEHDLECYPVPKEVGKVGTESPTFIEPINKRKDGIEAMFAKQSTKGEKDKDKEKKEHSRAESSSTKAAPKTRTAKRKRQSPERTTKDERESSVELHSPDRPSSKKKVRTKDGQAKEEPANTDEKSRRPLLTDPCTAEPKLSSNDQFFSVAKTGEQADEVDQ</sequence>
<dbReference type="PANTHER" id="PTHR13604:SF0">
    <property type="entry name" value="ABASIC SITE PROCESSING PROTEIN HMCES"/>
    <property type="match status" value="1"/>
</dbReference>
<keyword evidence="6" id="KW-0238">DNA-binding</keyword>
<keyword evidence="3" id="KW-0227">DNA damage</keyword>
<feature type="compositionally biased region" description="Low complexity" evidence="8">
    <location>
        <begin position="409"/>
        <end position="418"/>
    </location>
</feature>
<evidence type="ECO:0000259" key="9">
    <source>
        <dbReference type="PROSITE" id="PS50108"/>
    </source>
</evidence>
<dbReference type="Proteomes" id="UP000757232">
    <property type="component" value="Unassembled WGS sequence"/>
</dbReference>
<proteinExistence type="inferred from homology"/>
<evidence type="ECO:0000313" key="11">
    <source>
        <dbReference type="Proteomes" id="UP000757232"/>
    </source>
</evidence>
<feature type="compositionally biased region" description="Basic and acidic residues" evidence="8">
    <location>
        <begin position="391"/>
        <end position="407"/>
    </location>
</feature>
<feature type="compositionally biased region" description="Basic and acidic residues" evidence="8">
    <location>
        <begin position="170"/>
        <end position="194"/>
    </location>
</feature>
<comment type="similarity">
    <text evidence="1">Belongs to the SOS response-associated peptidase family.</text>
</comment>
<evidence type="ECO:0000256" key="4">
    <source>
        <dbReference type="ARBA" id="ARBA00022801"/>
    </source>
</evidence>
<reference evidence="10" key="1">
    <citation type="submission" date="2016-06" db="EMBL/GenBank/DDBJ databases">
        <title>Draft Genome sequence of the fungus Inonotus baumii.</title>
        <authorList>
            <person name="Zhu H."/>
            <person name="Lin W."/>
        </authorList>
    </citation>
    <scope>NUCLEOTIDE SEQUENCE</scope>
    <source>
        <strain evidence="10">821</strain>
    </source>
</reference>
<feature type="domain" description="CRIB" evidence="9">
    <location>
        <begin position="51"/>
        <end position="65"/>
    </location>
</feature>
<evidence type="ECO:0000313" key="10">
    <source>
        <dbReference type="EMBL" id="OCB85889.1"/>
    </source>
</evidence>
<organism evidence="10 11">
    <name type="scientific">Sanghuangporus baumii</name>
    <name type="common">Phellinus baumii</name>
    <dbReference type="NCBI Taxonomy" id="108892"/>
    <lineage>
        <taxon>Eukaryota</taxon>
        <taxon>Fungi</taxon>
        <taxon>Dikarya</taxon>
        <taxon>Basidiomycota</taxon>
        <taxon>Agaricomycotina</taxon>
        <taxon>Agaricomycetes</taxon>
        <taxon>Hymenochaetales</taxon>
        <taxon>Hymenochaetaceae</taxon>
        <taxon>Sanghuangporus</taxon>
    </lineage>
</organism>
<dbReference type="Gene3D" id="3.90.1680.10">
    <property type="entry name" value="SOS response associated peptidase-like"/>
    <property type="match status" value="1"/>
</dbReference>
<comment type="caution">
    <text evidence="10">The sequence shown here is derived from an EMBL/GenBank/DDBJ whole genome shotgun (WGS) entry which is preliminary data.</text>
</comment>
<dbReference type="GO" id="GO:0008233">
    <property type="term" value="F:peptidase activity"/>
    <property type="evidence" value="ECO:0007669"/>
    <property type="project" value="UniProtKB-KW"/>
</dbReference>
<dbReference type="GO" id="GO:0106300">
    <property type="term" value="P:protein-DNA covalent cross-linking repair"/>
    <property type="evidence" value="ECO:0007669"/>
    <property type="project" value="InterPro"/>
</dbReference>
<dbReference type="InterPro" id="IPR036590">
    <property type="entry name" value="SRAP-like"/>
</dbReference>
<dbReference type="GO" id="GO:0006508">
    <property type="term" value="P:proteolysis"/>
    <property type="evidence" value="ECO:0007669"/>
    <property type="project" value="UniProtKB-KW"/>
</dbReference>
<dbReference type="PROSITE" id="PS50108">
    <property type="entry name" value="CRIB"/>
    <property type="match status" value="1"/>
</dbReference>
<evidence type="ECO:0000256" key="7">
    <source>
        <dbReference type="ARBA" id="ARBA00023239"/>
    </source>
</evidence>
<feature type="region of interest" description="Disordered" evidence="8">
    <location>
        <begin position="387"/>
        <end position="508"/>
    </location>
</feature>
<evidence type="ECO:0000256" key="3">
    <source>
        <dbReference type="ARBA" id="ARBA00022763"/>
    </source>
</evidence>
<keyword evidence="5" id="KW-0190">Covalent protein-DNA linkage</keyword>
<evidence type="ECO:0000256" key="8">
    <source>
        <dbReference type="SAM" id="MobiDB-lite"/>
    </source>
</evidence>
<evidence type="ECO:0000256" key="1">
    <source>
        <dbReference type="ARBA" id="ARBA00008136"/>
    </source>
</evidence>
<dbReference type="PANTHER" id="PTHR13604">
    <property type="entry name" value="DC12-RELATED"/>
    <property type="match status" value="1"/>
</dbReference>
<dbReference type="AlphaFoldDB" id="A0A9Q5HU31"/>